<accession>A0A327NCY1</accession>
<protein>
    <submittedName>
        <fullName evidence="1">Uncharacterized protein</fullName>
    </submittedName>
</protein>
<keyword evidence="2" id="KW-1185">Reference proteome</keyword>
<proteinExistence type="predicted"/>
<dbReference type="RefSeq" id="WP_111350815.1">
    <property type="nucleotide sequence ID" value="NZ_QLII01000002.1"/>
</dbReference>
<evidence type="ECO:0000313" key="2">
    <source>
        <dbReference type="Proteomes" id="UP000249016"/>
    </source>
</evidence>
<evidence type="ECO:0000313" key="1">
    <source>
        <dbReference type="EMBL" id="RAI73067.1"/>
    </source>
</evidence>
<dbReference type="OrthoDB" id="964296at2"/>
<comment type="caution">
    <text evidence="1">The sequence shown here is derived from an EMBL/GenBank/DDBJ whole genome shotgun (WGS) entry which is preliminary data.</text>
</comment>
<name>A0A327NCY1_9BACT</name>
<dbReference type="Proteomes" id="UP000249016">
    <property type="component" value="Unassembled WGS sequence"/>
</dbReference>
<gene>
    <name evidence="1" type="ORF">HMF3257_37320</name>
</gene>
<dbReference type="AlphaFoldDB" id="A0A327NCY1"/>
<reference evidence="1 2" key="1">
    <citation type="submission" date="2018-06" db="EMBL/GenBank/DDBJ databases">
        <title>Spirosoma sp. HMF3257 Genome sequencing and assembly.</title>
        <authorList>
            <person name="Kang H."/>
            <person name="Cha I."/>
            <person name="Kim H."/>
            <person name="Kang J."/>
            <person name="Joh K."/>
        </authorList>
    </citation>
    <scope>NUCLEOTIDE SEQUENCE [LARGE SCALE GENOMIC DNA]</scope>
    <source>
        <strain evidence="1 2">HMF3257</strain>
    </source>
</reference>
<sequence>MTRSLADRQLTLVMNSGQFIGAGHESTLGFQITRTTANPGSTSSITVNVKDDLTMQYDSNLSNNGYARIISGL</sequence>
<dbReference type="EMBL" id="QLII01000002">
    <property type="protein sequence ID" value="RAI73067.1"/>
    <property type="molecule type" value="Genomic_DNA"/>
</dbReference>
<organism evidence="1 2">
    <name type="scientific">Spirosoma telluris</name>
    <dbReference type="NCBI Taxonomy" id="2183553"/>
    <lineage>
        <taxon>Bacteria</taxon>
        <taxon>Pseudomonadati</taxon>
        <taxon>Bacteroidota</taxon>
        <taxon>Cytophagia</taxon>
        <taxon>Cytophagales</taxon>
        <taxon>Cytophagaceae</taxon>
        <taxon>Spirosoma</taxon>
    </lineage>
</organism>